<dbReference type="Pfam" id="PF04916">
    <property type="entry name" value="Phospholip_B"/>
    <property type="match status" value="1"/>
</dbReference>
<dbReference type="PROSITE" id="PS51513">
    <property type="entry name" value="FFD"/>
    <property type="match status" value="1"/>
</dbReference>
<comment type="caution">
    <text evidence="13">The sequence shown here is derived from an EMBL/GenBank/DDBJ whole genome shotgun (WGS) entry which is preliminary data.</text>
</comment>
<keyword evidence="5 9" id="KW-0443">Lipid metabolism</keyword>
<organism evidence="13 14">
    <name type="scientific">Prototheca wickerhamii</name>
    <dbReference type="NCBI Taxonomy" id="3111"/>
    <lineage>
        <taxon>Eukaryota</taxon>
        <taxon>Viridiplantae</taxon>
        <taxon>Chlorophyta</taxon>
        <taxon>core chlorophytes</taxon>
        <taxon>Trebouxiophyceae</taxon>
        <taxon>Chlorellales</taxon>
        <taxon>Chlorellaceae</taxon>
        <taxon>Prototheca</taxon>
    </lineage>
</organism>
<evidence type="ECO:0000313" key="13">
    <source>
        <dbReference type="EMBL" id="KAK2076982.1"/>
    </source>
</evidence>
<dbReference type="PROSITE" id="PS51536">
    <property type="entry name" value="TFG"/>
    <property type="match status" value="1"/>
</dbReference>
<comment type="similarity">
    <text evidence="1 9">Belongs to the phospholipase B-like family.</text>
</comment>
<comment type="function">
    <text evidence="9">Putative phospholipase.</text>
</comment>
<keyword evidence="2 9" id="KW-0732">Signal</keyword>
<dbReference type="Gene3D" id="2.30.30.100">
    <property type="match status" value="1"/>
</dbReference>
<dbReference type="GO" id="GO:0005576">
    <property type="term" value="C:extracellular region"/>
    <property type="evidence" value="ECO:0007669"/>
    <property type="project" value="TreeGrafter"/>
</dbReference>
<dbReference type="InterPro" id="IPR019050">
    <property type="entry name" value="FDF_dom"/>
</dbReference>
<keyword evidence="14" id="KW-1185">Reference proteome</keyword>
<feature type="domain" description="FFD box profile" evidence="11">
    <location>
        <begin position="682"/>
        <end position="697"/>
    </location>
</feature>
<dbReference type="GO" id="GO:0004620">
    <property type="term" value="F:phospholipase activity"/>
    <property type="evidence" value="ECO:0007669"/>
    <property type="project" value="InterPro"/>
</dbReference>
<evidence type="ECO:0000313" key="14">
    <source>
        <dbReference type="Proteomes" id="UP001255856"/>
    </source>
</evidence>
<keyword evidence="4 9" id="KW-0442">Lipid degradation</keyword>
<evidence type="ECO:0000256" key="10">
    <source>
        <dbReference type="SAM" id="MobiDB-lite"/>
    </source>
</evidence>
<keyword evidence="6" id="KW-0325">Glycoprotein</keyword>
<dbReference type="PANTHER" id="PTHR12370:SF3">
    <property type="entry name" value="PHOSPHOLIPASE B-LIKE 2-RELATED"/>
    <property type="match status" value="1"/>
</dbReference>
<evidence type="ECO:0000256" key="2">
    <source>
        <dbReference type="ARBA" id="ARBA00022729"/>
    </source>
</evidence>
<evidence type="ECO:0000259" key="12">
    <source>
        <dbReference type="PROSITE" id="PS51536"/>
    </source>
</evidence>
<accession>A0AAD9MHK8</accession>
<evidence type="ECO:0000256" key="9">
    <source>
        <dbReference type="RuleBase" id="RU364138"/>
    </source>
</evidence>
<evidence type="ECO:0000256" key="3">
    <source>
        <dbReference type="ARBA" id="ARBA00022801"/>
    </source>
</evidence>
<dbReference type="Proteomes" id="UP001255856">
    <property type="component" value="Unassembled WGS sequence"/>
</dbReference>
<proteinExistence type="inferred from homology"/>
<dbReference type="EMBL" id="JASFZW010000008">
    <property type="protein sequence ID" value="KAK2076982.1"/>
    <property type="molecule type" value="Genomic_DNA"/>
</dbReference>
<feature type="short sequence motif" description="TFG box" evidence="8">
    <location>
        <begin position="713"/>
        <end position="733"/>
    </location>
</feature>
<dbReference type="Gene3D" id="3.60.60.30">
    <property type="match status" value="1"/>
</dbReference>
<dbReference type="InterPro" id="IPR025768">
    <property type="entry name" value="TFG_box"/>
</dbReference>
<dbReference type="PANTHER" id="PTHR12370">
    <property type="entry name" value="PHOSPHOLIPASE B-RELATED"/>
    <property type="match status" value="1"/>
</dbReference>
<reference evidence="13" key="1">
    <citation type="submission" date="2021-01" db="EMBL/GenBank/DDBJ databases">
        <authorList>
            <person name="Eckstrom K.M.E."/>
        </authorList>
    </citation>
    <scope>NUCLEOTIDE SEQUENCE</scope>
    <source>
        <strain evidence="13">UVCC 0001</strain>
    </source>
</reference>
<evidence type="ECO:0000256" key="6">
    <source>
        <dbReference type="ARBA" id="ARBA00023180"/>
    </source>
</evidence>
<evidence type="ECO:0000256" key="5">
    <source>
        <dbReference type="ARBA" id="ARBA00023098"/>
    </source>
</evidence>
<feature type="region of interest" description="Disordered" evidence="10">
    <location>
        <begin position="728"/>
        <end position="748"/>
    </location>
</feature>
<dbReference type="InterPro" id="IPR025609">
    <property type="entry name" value="Lsm14-like_N"/>
</dbReference>
<dbReference type="SMART" id="SM01199">
    <property type="entry name" value="FDF"/>
    <property type="match status" value="1"/>
</dbReference>
<feature type="domain" description="TFG box profile" evidence="12">
    <location>
        <begin position="713"/>
        <end position="733"/>
    </location>
</feature>
<dbReference type="EC" id="3.1.1.-" evidence="9"/>
<dbReference type="GO" id="GO:0009395">
    <property type="term" value="P:phospholipid catabolic process"/>
    <property type="evidence" value="ECO:0007669"/>
    <property type="project" value="TreeGrafter"/>
</dbReference>
<protein>
    <recommendedName>
        <fullName evidence="9">Phospholipase B-like</fullName>
        <ecNumber evidence="9">3.1.1.-</ecNumber>
    </recommendedName>
</protein>
<dbReference type="SMART" id="SM01271">
    <property type="entry name" value="LSM14"/>
    <property type="match status" value="1"/>
</dbReference>
<sequence length="748" mass="82271">MCRAPAPAAVALVVALLCTGTGALVSPGRRSHAKYIGLAKHSYCKQLRSGAVQLTPEGPVFKPDTTDGVAWGRYVPGRHTASNFGQLTVNTSGAYSDEQQMFAAGFLEGYLTATEIEDNWSNMHTYFTQVMNASVERPMAWIQEQDAWVRGRCAGREESSPDRFWAAVCLALKQFDGLKAGYWAARSGALAGRARPRMSDWDFLFMQSNADLYDIIDWMDPSQRPHWDDGPVIPSNATERSRRAGERLFDELATQGKCSALIKLAPDLSEIFFGHSTWDTYTAMLRIYKHYAFELQTLRPAAARMSFSSYPGELFSDDDFYILSSGLVILQTTNKIFNDALFDLLNTSSVLSWQRVRAANWLAEDGQVGPGGGEAWAEVLALENSGTYNNQYMVTDLSRFEPGTALAPGLLWVVEQIPGLVESADATQMLAQGYWASYNVPAFANVYNASGYPDMVSKADAYGQHFTKVAHWLSHEASPRANIFRRDQAAVRDVRSMARLMRSNDWEHDPLSEGHPLCAICGRGDLIPGNPLSRGCYDTKVTSASHAKEMVAFAVNGPTQGTDLPAFDWREFGGEGLPHAGMPRRFAHSFEVQDPDELREEAMSDADGLPYVGSVMSVLSTNDVRYQGVLNHVDMPNSRITLVNGAEIKELTVEDFDIQAALLQFQKAGLEDSAAAPLVVEKAYNKDDFFDELSCDALEKSAAAGAQGLPKPDGRSRAAAQRKVDVETFGRAGHVRRGPGRGERVRTV</sequence>
<dbReference type="InterPro" id="IPR025761">
    <property type="entry name" value="FFD_box"/>
</dbReference>
<name>A0AAD9MHK8_PROWI</name>
<keyword evidence="3 9" id="KW-0378">Hydrolase</keyword>
<evidence type="ECO:0000256" key="4">
    <source>
        <dbReference type="ARBA" id="ARBA00022963"/>
    </source>
</evidence>
<evidence type="ECO:0000256" key="1">
    <source>
        <dbReference type="ARBA" id="ARBA00007835"/>
    </source>
</evidence>
<gene>
    <name evidence="13" type="ORF">QBZ16_005210</name>
</gene>
<feature type="signal peptide" evidence="9">
    <location>
        <begin position="1"/>
        <end position="23"/>
    </location>
</feature>
<dbReference type="AlphaFoldDB" id="A0AAD9MHK8"/>
<feature type="chain" id="PRO_5041766403" description="Phospholipase B-like" evidence="9">
    <location>
        <begin position="24"/>
        <end position="748"/>
    </location>
</feature>
<evidence type="ECO:0000256" key="7">
    <source>
        <dbReference type="PROSITE-ProRule" id="PRU00846"/>
    </source>
</evidence>
<evidence type="ECO:0000256" key="8">
    <source>
        <dbReference type="PROSITE-ProRule" id="PRU00869"/>
    </source>
</evidence>
<evidence type="ECO:0000259" key="11">
    <source>
        <dbReference type="PROSITE" id="PS51513"/>
    </source>
</evidence>
<dbReference type="InterPro" id="IPR007000">
    <property type="entry name" value="PLipase_B-like"/>
</dbReference>
<feature type="short sequence motif" description="FFD box" evidence="7">
    <location>
        <begin position="682"/>
        <end position="697"/>
    </location>
</feature>